<name>A0A6J4VL32_9BACT</name>
<dbReference type="EMBL" id="CADCWF010000352">
    <property type="protein sequence ID" value="CAA9582290.1"/>
    <property type="molecule type" value="Genomic_DNA"/>
</dbReference>
<dbReference type="GO" id="GO:0006352">
    <property type="term" value="P:DNA-templated transcription initiation"/>
    <property type="evidence" value="ECO:0007669"/>
    <property type="project" value="InterPro"/>
</dbReference>
<reference evidence="7" key="1">
    <citation type="submission" date="2020-02" db="EMBL/GenBank/DDBJ databases">
        <authorList>
            <person name="Meier V. D."/>
        </authorList>
    </citation>
    <scope>NUCLEOTIDE SEQUENCE</scope>
    <source>
        <strain evidence="7">AVDCRST_MAG59</strain>
    </source>
</reference>
<comment type="similarity">
    <text evidence="1">Belongs to the sigma-70 factor family. ECF subfamily.</text>
</comment>
<evidence type="ECO:0000256" key="5">
    <source>
        <dbReference type="ARBA" id="ARBA00023163"/>
    </source>
</evidence>
<evidence type="ECO:0000256" key="4">
    <source>
        <dbReference type="ARBA" id="ARBA00023125"/>
    </source>
</evidence>
<protein>
    <recommendedName>
        <fullName evidence="6">RNA polymerase sigma-70 region 2 domain-containing protein</fullName>
    </recommendedName>
</protein>
<dbReference type="GO" id="GO:0016987">
    <property type="term" value="F:sigma factor activity"/>
    <property type="evidence" value="ECO:0007669"/>
    <property type="project" value="UniProtKB-KW"/>
</dbReference>
<dbReference type="SUPFAM" id="SSF88946">
    <property type="entry name" value="Sigma2 domain of RNA polymerase sigma factors"/>
    <property type="match status" value="1"/>
</dbReference>
<gene>
    <name evidence="7" type="ORF">AVDCRST_MAG59-4890</name>
</gene>
<dbReference type="InterPro" id="IPR039425">
    <property type="entry name" value="RNA_pol_sigma-70-like"/>
</dbReference>
<evidence type="ECO:0000259" key="6">
    <source>
        <dbReference type="Pfam" id="PF04542"/>
    </source>
</evidence>
<dbReference type="PANTHER" id="PTHR43133">
    <property type="entry name" value="RNA POLYMERASE ECF-TYPE SIGMA FACTO"/>
    <property type="match status" value="1"/>
</dbReference>
<evidence type="ECO:0000256" key="2">
    <source>
        <dbReference type="ARBA" id="ARBA00023015"/>
    </source>
</evidence>
<dbReference type="GO" id="GO:0003677">
    <property type="term" value="F:DNA binding"/>
    <property type="evidence" value="ECO:0007669"/>
    <property type="project" value="UniProtKB-KW"/>
</dbReference>
<dbReference type="Gene3D" id="1.10.10.10">
    <property type="entry name" value="Winged helix-like DNA-binding domain superfamily/Winged helix DNA-binding domain"/>
    <property type="match status" value="1"/>
</dbReference>
<dbReference type="InterPro" id="IPR036388">
    <property type="entry name" value="WH-like_DNA-bd_sf"/>
</dbReference>
<dbReference type="InterPro" id="IPR013324">
    <property type="entry name" value="RNA_pol_sigma_r3/r4-like"/>
</dbReference>
<keyword evidence="5" id="KW-0804">Transcription</keyword>
<dbReference type="NCBIfam" id="TIGR02937">
    <property type="entry name" value="sigma70-ECF"/>
    <property type="match status" value="1"/>
</dbReference>
<feature type="domain" description="RNA polymerase sigma-70 region 2" evidence="6">
    <location>
        <begin position="42"/>
        <end position="103"/>
    </location>
</feature>
<keyword evidence="2" id="KW-0805">Transcription regulation</keyword>
<dbReference type="SUPFAM" id="SSF88659">
    <property type="entry name" value="Sigma3 and sigma4 domains of RNA polymerase sigma factors"/>
    <property type="match status" value="1"/>
</dbReference>
<sequence>MVGGAWAGAVASGDEMAATEPASTDELILEAARTDPAAFALLYRRHVDGVFRYCRHRLGTRESAEDVTSVVFERALTKLHTYRGGSFRAWLYTIAHHAVVDAFPARGHPLADPDLHAVPDPRPSPEDQAISAEAARTLRGVLASLSRDQRHVVELHLAGLRGREIAEVLGRRYDAVRAIQPRAVARLRAILAADDPKECCRGER</sequence>
<dbReference type="AlphaFoldDB" id="A0A6J4VL32"/>
<accession>A0A6J4VL32</accession>
<dbReference type="Gene3D" id="1.10.1740.10">
    <property type="match status" value="1"/>
</dbReference>
<dbReference type="Pfam" id="PF04542">
    <property type="entry name" value="Sigma70_r2"/>
    <property type="match status" value="1"/>
</dbReference>
<evidence type="ECO:0000313" key="7">
    <source>
        <dbReference type="EMBL" id="CAA9582290.1"/>
    </source>
</evidence>
<evidence type="ECO:0000256" key="3">
    <source>
        <dbReference type="ARBA" id="ARBA00023082"/>
    </source>
</evidence>
<keyword evidence="4" id="KW-0238">DNA-binding</keyword>
<dbReference type="InterPro" id="IPR007627">
    <property type="entry name" value="RNA_pol_sigma70_r2"/>
</dbReference>
<dbReference type="InterPro" id="IPR013325">
    <property type="entry name" value="RNA_pol_sigma_r2"/>
</dbReference>
<evidence type="ECO:0000256" key="1">
    <source>
        <dbReference type="ARBA" id="ARBA00010641"/>
    </source>
</evidence>
<keyword evidence="3" id="KW-0731">Sigma factor</keyword>
<organism evidence="7">
    <name type="scientific">uncultured Thermomicrobiales bacterium</name>
    <dbReference type="NCBI Taxonomy" id="1645740"/>
    <lineage>
        <taxon>Bacteria</taxon>
        <taxon>Pseudomonadati</taxon>
        <taxon>Thermomicrobiota</taxon>
        <taxon>Thermomicrobia</taxon>
        <taxon>Thermomicrobiales</taxon>
        <taxon>environmental samples</taxon>
    </lineage>
</organism>
<dbReference type="InterPro" id="IPR014284">
    <property type="entry name" value="RNA_pol_sigma-70_dom"/>
</dbReference>
<proteinExistence type="inferred from homology"/>
<dbReference type="PANTHER" id="PTHR43133:SF8">
    <property type="entry name" value="RNA POLYMERASE SIGMA FACTOR HI_1459-RELATED"/>
    <property type="match status" value="1"/>
</dbReference>